<evidence type="ECO:0000259" key="11">
    <source>
        <dbReference type="Pfam" id="PF03906"/>
    </source>
</evidence>
<evidence type="ECO:0000256" key="9">
    <source>
        <dbReference type="ARBA" id="ARBA00035728"/>
    </source>
</evidence>
<keyword evidence="3" id="KW-1235">Degradation of host cell envelope components during virus entry</keyword>
<evidence type="ECO:0000256" key="3">
    <source>
        <dbReference type="ARBA" id="ARBA00022717"/>
    </source>
</evidence>
<feature type="domain" description="Bacteriophage T7 tail fibre protein-like N-terminal" evidence="11">
    <location>
        <begin position="3"/>
        <end position="127"/>
    </location>
</feature>
<dbReference type="GO" id="GO:0098671">
    <property type="term" value="P:adhesion receptor-mediated virion attachment to host cell"/>
    <property type="evidence" value="ECO:0007669"/>
    <property type="project" value="UniProtKB-KW"/>
</dbReference>
<evidence type="ECO:0000256" key="1">
    <source>
        <dbReference type="ARBA" id="ARBA00004328"/>
    </source>
</evidence>
<evidence type="ECO:0000256" key="10">
    <source>
        <dbReference type="ARBA" id="ARBA00035731"/>
    </source>
</evidence>
<gene>
    <name evidence="12" type="ORF">KDKPMHDL_00200</name>
</gene>
<reference evidence="12 13" key="1">
    <citation type="submission" date="2020-09" db="EMBL/GenBank/DDBJ databases">
        <title>The genomes of Klebsiella penumoniae phages isolated from sewage.</title>
        <authorList>
            <person name="Fang Q."/>
            <person name="Feng Y."/>
            <person name="Zong Z."/>
        </authorList>
    </citation>
    <scope>NUCLEOTIDE SEQUENCE [LARGE SCALE GENOMIC DNA]</scope>
    <source>
        <strain evidence="12 13">066046</strain>
    </source>
</reference>
<dbReference type="Pfam" id="PF03906">
    <property type="entry name" value="Phage_T7_tail"/>
    <property type="match status" value="1"/>
</dbReference>
<evidence type="ECO:0000256" key="2">
    <source>
        <dbReference type="ARBA" id="ARBA00022581"/>
    </source>
</evidence>
<sequence length="784" mass="85525">MDQDIKTVIQYPVGATEFDIPFDYLSRKFVRVSLVADENRRLLSNITEYRYVSKTRVKLLVDTTGFDRVEIRRFTSASERVVDFSDGSVLRALDLDVALLQSAHIAEEARDVSTMSLQQDDAGNLDAKGRRIVNVAGAVDATDAVNYGFMQTAIANNMAHAVRFDGGTLNPIRAIMPGSVLGFDANGQPYTFTSKTGSAEELAQHLASPNGAGSIGSPAAGTVADALLGIVPAAAFGVVADYDFDTDVGTDNTDALLRAEKYMLKYGYKTLRFQNGAILYSGTLSLDSGVVGEAHPDKWRGSNDGFRIIGEGQYGTKLVHDSRDKEHAAVKVTGNWGTHTNRGIFDLAIVPRYHAAYNVDTVGQAIQFIGGCFVPIHNVIIGRFHKGICFWNKNKGANDVNNEFNKGDFTEFNRINNVRIFNCDIAIDHLVTLGNNSFHGNSSHDLMIQVRPFGGIGVRAYDDGSRDALVTPIGPYHHIANVYNNHYEINFFGNNNSTCYALWMHRAQGVGQSGDWTGEGNLTFKTVGFEWWQSFGSWTTISGSTWEAGATDTATRPVAFMFANASWPQYNFDGNDKILLGTSLPRPFDGNNYGNTGMDLLNVRGAQTGNIWSQQQSSVSVGWLFTTRNRDLSRPGQRTVFQFSYAGDKIFAPNSTTLGMFNANYGVSINNSVFEPSASTVTLGRVSNRFASLFVDGWNIGANGIVPTEGNAKNIGQPGLEVRRLYTISIYWSATVFDSAGNGSPEGVVTALPASKYRRLDGTTGTQEYIKRAGIGNTGWEAIH</sequence>
<dbReference type="Proteomes" id="UP000593917">
    <property type="component" value="Segment"/>
</dbReference>
<evidence type="ECO:0000256" key="6">
    <source>
        <dbReference type="ARBA" id="ARBA00022844"/>
    </source>
</evidence>
<evidence type="ECO:0000313" key="12">
    <source>
        <dbReference type="EMBL" id="QOV07395.1"/>
    </source>
</evidence>
<keyword evidence="10" id="KW-1238">Degradation of host capsule during virus entry</keyword>
<comment type="subcellular location">
    <subcellularLocation>
        <location evidence="1">Virion</location>
    </subcellularLocation>
</comment>
<accession>A0A7S6U4S2</accession>
<dbReference type="InterPro" id="IPR005604">
    <property type="entry name" value="Phage_T7_tail_fibre-like_N"/>
</dbReference>
<dbReference type="EMBL" id="MW042806">
    <property type="protein sequence ID" value="QOV07395.1"/>
    <property type="molecule type" value="Genomic_DNA"/>
</dbReference>
<keyword evidence="5" id="KW-1161">Viral attachment to host cell</keyword>
<evidence type="ECO:0000256" key="8">
    <source>
        <dbReference type="ARBA" id="ARBA00023296"/>
    </source>
</evidence>
<keyword evidence="6" id="KW-0946">Virion</keyword>
<keyword evidence="8" id="KW-1160">Virus entry into host cell</keyword>
<dbReference type="GO" id="GO:0098015">
    <property type="term" value="C:virus tail"/>
    <property type="evidence" value="ECO:0007669"/>
    <property type="project" value="UniProtKB-KW"/>
</dbReference>
<proteinExistence type="predicted"/>
<keyword evidence="13" id="KW-1185">Reference proteome</keyword>
<keyword evidence="4" id="KW-1227">Viral tail protein</keyword>
<protein>
    <recommendedName>
        <fullName evidence="9">Probable tail spike protein</fullName>
    </recommendedName>
</protein>
<dbReference type="GO" id="GO:0098994">
    <property type="term" value="P:symbiont entry into host cell via disruption of host cell envelope"/>
    <property type="evidence" value="ECO:0007669"/>
    <property type="project" value="UniProtKB-KW"/>
</dbReference>
<evidence type="ECO:0000313" key="13">
    <source>
        <dbReference type="Proteomes" id="UP000593917"/>
    </source>
</evidence>
<dbReference type="GO" id="GO:0098996">
    <property type="term" value="P:symbiont entry into host cell via disruption of host cell glycocalyx"/>
    <property type="evidence" value="ECO:0007669"/>
    <property type="project" value="UniProtKB-KW"/>
</dbReference>
<evidence type="ECO:0000256" key="5">
    <source>
        <dbReference type="ARBA" id="ARBA00022804"/>
    </source>
</evidence>
<evidence type="ECO:0000256" key="7">
    <source>
        <dbReference type="ARBA" id="ARBA00023165"/>
    </source>
</evidence>
<keyword evidence="2" id="KW-0945">Host-virus interaction</keyword>
<keyword evidence="7" id="KW-1233">Viral attachment to host adhesion receptor</keyword>
<organism evidence="12 13">
    <name type="scientific">Klebsiella phage 066046</name>
    <dbReference type="NCBI Taxonomy" id="2777401"/>
    <lineage>
        <taxon>Viruses</taxon>
        <taxon>Duplodnaviria</taxon>
        <taxon>Heunggongvirae</taxon>
        <taxon>Uroviricota</taxon>
        <taxon>Caudoviricetes</taxon>
        <taxon>Autographivirales</taxon>
        <taxon>Autotranscriptaviridae</taxon>
        <taxon>Studiervirinae</taxon>
        <taxon>Przondovirus</taxon>
        <taxon>Przondovirus 066046</taxon>
    </lineage>
</organism>
<name>A0A7S6U4S2_9CAUD</name>
<evidence type="ECO:0000256" key="4">
    <source>
        <dbReference type="ARBA" id="ARBA00022732"/>
    </source>
</evidence>